<feature type="region of interest" description="Disordered" evidence="4">
    <location>
        <begin position="381"/>
        <end position="413"/>
    </location>
</feature>
<feature type="compositionally biased region" description="Low complexity" evidence="4">
    <location>
        <begin position="1587"/>
        <end position="1599"/>
    </location>
</feature>
<feature type="region of interest" description="Disordered" evidence="4">
    <location>
        <begin position="1628"/>
        <end position="1716"/>
    </location>
</feature>
<comment type="subcellular location">
    <subcellularLocation>
        <location evidence="1">Cytoplasm</location>
        <location evidence="1">Cytoskeleton</location>
        <location evidence="1">Microtubule organizing center</location>
        <location evidence="1">Centrosome</location>
    </subcellularLocation>
</comment>
<evidence type="ECO:0000256" key="2">
    <source>
        <dbReference type="ARBA" id="ARBA00022490"/>
    </source>
</evidence>
<evidence type="ECO:0000313" key="7">
    <source>
        <dbReference type="Proteomes" id="UP001152795"/>
    </source>
</evidence>
<name>A0A6S7FWC2_PARCT</name>
<feature type="compositionally biased region" description="Basic residues" evidence="4">
    <location>
        <begin position="1561"/>
        <end position="1578"/>
    </location>
</feature>
<feature type="compositionally biased region" description="Polar residues" evidence="4">
    <location>
        <begin position="1064"/>
        <end position="1080"/>
    </location>
</feature>
<feature type="compositionally biased region" description="Polar residues" evidence="4">
    <location>
        <begin position="163"/>
        <end position="185"/>
    </location>
</feature>
<feature type="compositionally biased region" description="Low complexity" evidence="4">
    <location>
        <begin position="1675"/>
        <end position="1685"/>
    </location>
</feature>
<dbReference type="OrthoDB" id="5972008at2759"/>
<feature type="region of interest" description="Disordered" evidence="4">
    <location>
        <begin position="1054"/>
        <end position="1117"/>
    </location>
</feature>
<feature type="region of interest" description="Disordered" evidence="4">
    <location>
        <begin position="737"/>
        <end position="760"/>
    </location>
</feature>
<feature type="compositionally biased region" description="Polar residues" evidence="4">
    <location>
        <begin position="1299"/>
        <end position="1310"/>
    </location>
</feature>
<feature type="compositionally biased region" description="Basic and acidic residues" evidence="4">
    <location>
        <begin position="546"/>
        <end position="555"/>
    </location>
</feature>
<feature type="region of interest" description="Disordered" evidence="4">
    <location>
        <begin position="163"/>
        <end position="247"/>
    </location>
</feature>
<feature type="compositionally biased region" description="Low complexity" evidence="4">
    <location>
        <begin position="707"/>
        <end position="717"/>
    </location>
</feature>
<feature type="region of interest" description="Disordered" evidence="4">
    <location>
        <begin position="1155"/>
        <end position="1320"/>
    </location>
</feature>
<feature type="compositionally biased region" description="Polar residues" evidence="4">
    <location>
        <begin position="1457"/>
        <end position="1468"/>
    </location>
</feature>
<feature type="compositionally biased region" description="Basic and acidic residues" evidence="4">
    <location>
        <begin position="504"/>
        <end position="534"/>
    </location>
</feature>
<evidence type="ECO:0000256" key="1">
    <source>
        <dbReference type="ARBA" id="ARBA00004300"/>
    </source>
</evidence>
<evidence type="ECO:0000256" key="4">
    <source>
        <dbReference type="SAM" id="MobiDB-lite"/>
    </source>
</evidence>
<feature type="compositionally biased region" description="Polar residues" evidence="4">
    <location>
        <begin position="737"/>
        <end position="749"/>
    </location>
</feature>
<feature type="region of interest" description="Disordered" evidence="4">
    <location>
        <begin position="1560"/>
        <end position="1615"/>
    </location>
</feature>
<keyword evidence="3" id="KW-0206">Cytoskeleton</keyword>
<feature type="region of interest" description="Disordered" evidence="4">
    <location>
        <begin position="476"/>
        <end position="595"/>
    </location>
</feature>
<evidence type="ECO:0000313" key="6">
    <source>
        <dbReference type="EMBL" id="CAB3981773.1"/>
    </source>
</evidence>
<protein>
    <recommendedName>
        <fullName evidence="5">ALMS motif domain-containing protein</fullName>
    </recommendedName>
</protein>
<feature type="region of interest" description="Disordered" evidence="4">
    <location>
        <begin position="699"/>
        <end position="719"/>
    </location>
</feature>
<feature type="domain" description="ALMS motif" evidence="5">
    <location>
        <begin position="1815"/>
        <end position="1924"/>
    </location>
</feature>
<dbReference type="EMBL" id="CACRXK020000427">
    <property type="protein sequence ID" value="CAB3981773.1"/>
    <property type="molecule type" value="Genomic_DNA"/>
</dbReference>
<proteinExistence type="predicted"/>
<dbReference type="Pfam" id="PF15309">
    <property type="entry name" value="ALMS_motif"/>
    <property type="match status" value="1"/>
</dbReference>
<dbReference type="Proteomes" id="UP001152795">
    <property type="component" value="Unassembled WGS sequence"/>
</dbReference>
<feature type="compositionally biased region" description="Polar residues" evidence="4">
    <location>
        <begin position="1637"/>
        <end position="1660"/>
    </location>
</feature>
<dbReference type="InterPro" id="IPR029299">
    <property type="entry name" value="ALMS_motif"/>
</dbReference>
<feature type="compositionally biased region" description="Basic and acidic residues" evidence="4">
    <location>
        <begin position="880"/>
        <end position="889"/>
    </location>
</feature>
<feature type="compositionally biased region" description="Basic residues" evidence="4">
    <location>
        <begin position="1471"/>
        <end position="1483"/>
    </location>
</feature>
<dbReference type="GO" id="GO:0005813">
    <property type="term" value="C:centrosome"/>
    <property type="evidence" value="ECO:0007669"/>
    <property type="project" value="UniProtKB-SubCell"/>
</dbReference>
<organism evidence="6 7">
    <name type="scientific">Paramuricea clavata</name>
    <name type="common">Red gorgonian</name>
    <name type="synonym">Violescent sea-whip</name>
    <dbReference type="NCBI Taxonomy" id="317549"/>
    <lineage>
        <taxon>Eukaryota</taxon>
        <taxon>Metazoa</taxon>
        <taxon>Cnidaria</taxon>
        <taxon>Anthozoa</taxon>
        <taxon>Octocorallia</taxon>
        <taxon>Malacalcyonacea</taxon>
        <taxon>Plexauridae</taxon>
        <taxon>Paramuricea</taxon>
    </lineage>
</organism>
<feature type="compositionally biased region" description="Basic and acidic residues" evidence="4">
    <location>
        <begin position="1501"/>
        <end position="1514"/>
    </location>
</feature>
<feature type="compositionally biased region" description="Polar residues" evidence="4">
    <location>
        <begin position="559"/>
        <end position="575"/>
    </location>
</feature>
<sequence length="1953" mass="216688">MTASVHAWHGHLGGTSMEGIEEGLLDETDNLTLKLDEKSIAFPGTAKHGWKELVSDPSLSEVEISENSKIQENYVKGGFGHKDWDHYLSAFSLNDEDTTHFMALEAHTDHRQENLGISDRADGEEHEKEHFVVGNKSATGVMEGVENVTLPVVSKIARKKNIVESQGGQNQGMLEQESSSKNSSHVVEDDSFPTTSKQNLAPPKFAWSTKEYSPDGGNLYGRSKTVVRPGSAPTIRDNELNSQPGLMSDTSDIVYGLEESSKSIRRPGSVLLQTSVGVDWQPLLQMDKNSLPISNVNAYWQTEPIMRARSAPAREATEMQTTVEERNILPADAKNVPNVMFNSSRNLSLTNSGVSSNINGRSGEKKTLQTRAKSALNIHGNSYFPKQSSSVPRANSAPLWQDKDTSKQSPSLGAVTISPADFQTEKARSDFNHVGHVHSKKTTRMDDWERPLEQRKISGADEDILQKTRSISRTNSAVMKNTSDRKTLDRKTSHFARQSTGMNTKEEKRIPFEDFPHLSGDGKDEKKSEDDMKGNFENIGNVSDVSDTKEERYSADLRFNTNSTSYDTQNTVTTSRPDHTESTTETSNVATSREAAENLPVRPLTIGDSLTIASTLAYRPISPFEPDLYPTGTATSAPIVPSITSVATTYLSPSQYSEGTLDGDEEREGDMSARERLQPLGRDGLEVKQGPPWGIMMPLFQPHSRDSSLSSNDSSASHTQFLQLQTTSNQQFKLETEPLQSMSSTPSETDLSRKASIKSLEPKEPMGVKVLSGAGNLKTPIGKFRQQNPVDADSPVSKILGPTFKATQKMLEELQRRPLGAYDEDLEQLPMDTENTRNTFERETATDREMIVTDKRPNSRSYGGLESDAHKGINCVEEGRYAQDSRRSQSYDSTASGEKIDKTTPDSYQGTPDLTSITTANLGGVNSTHSSMVDDLQKIGDSRPSRDTVQEFSTNQRTLNLTPITTAHLGVVDNNRSSGVVGLQGVPVSRTFSKGREIKTPTRSSFNEGSISRSTYYDLTPVTTANLLASTTRSPVIPMKDGIPQRVVVNLVGSHSRRNESRKLQQTSGMTDSTLGNSVGLSGHLVPTEVDTENEGGGISKPENLKSENRSGASDLSEFDRVASESISWSNAVASQFREEMKSVDLEVQQRFVDPQHDETLVNEPGATTPILDSGLSESSTNDEIFRPKRLTRLSTGNGPVGIYDVRQSSGPGSTNRKRLALGKKPRESSKSLQMRNIYVSDGATGTSGTDRDSRQSRRRVQGGVYVSEGTTSGTEPVDNGIDSGPEGQSTPKSEDISARQSNAPTTSDFSPRESSKPMTDMYVGLTNSEFEKPTKDSHSSFTTYGIEKPTRLSPSVFLNYKPPRQDPPPFSTFEIDKLMIANPPGTSYNGTLTRVSVNLETKVLAGPQNGGNFTRLQPAAKVEHTWSISRPVMSQLSTGAAPLVIHDAYQQLRSTTQQQALKQPTSHQPEHRRKRAPRHKQILPKTIQQHVKNQASDSMESEKSLDKNEKKKSVADIILENMIQDEQEQKKRHKRLEVKQEQTTQDLNHLWERFQDVFGKKSRSSRRSKTGRIVRSRPSRETTPTDISPVSSSDILSSENGNISRQSVDTDSDEEFERFLRRIREIQSSESSYQEDNGSTSSRLSSGHQRVIHNQSETTPVERLHRKPRHEAVDSSTSMTSIASSDDRRVRRNVSQVPSHELPPRKASRQNLDDPVVVSSSVTERNSESLVSLPMWLSVKNKEMMKQGKTSSSCTCGAKSRKEKQKTSSVRDVGVNCPTPPIQEFLPVATDIAVLKAGPSEENISNPVPASLIKLSLQDAFMYSKQDFVDRSRERVKKLKEKREERVMTSAQVVVVVPSEKTKPKKENKKPGEDRMFDMKPNKQFEQLQRKKPRPMTNKEIRDVNKRMYKNLPEGPVVWKARAKYKSDIYSCLNEELFFRSVFERTIGQEYI</sequence>
<feature type="compositionally biased region" description="Basic and acidic residues" evidence="4">
    <location>
        <begin position="482"/>
        <end position="492"/>
    </location>
</feature>
<keyword evidence="7" id="KW-1185">Reference proteome</keyword>
<feature type="compositionally biased region" description="Polar residues" evidence="4">
    <location>
        <begin position="1600"/>
        <end position="1610"/>
    </location>
</feature>
<feature type="compositionally biased region" description="Polar residues" evidence="4">
    <location>
        <begin position="384"/>
        <end position="393"/>
    </location>
</feature>
<feature type="region of interest" description="Disordered" evidence="4">
    <location>
        <begin position="880"/>
        <end position="912"/>
    </location>
</feature>
<accession>A0A6S7FWC2</accession>
<feature type="region of interest" description="Disordered" evidence="4">
    <location>
        <begin position="1457"/>
        <end position="1514"/>
    </location>
</feature>
<comment type="caution">
    <text evidence="6">The sequence shown here is derived from an EMBL/GenBank/DDBJ whole genome shotgun (WGS) entry which is preliminary data.</text>
</comment>
<reference evidence="6" key="1">
    <citation type="submission" date="2020-04" db="EMBL/GenBank/DDBJ databases">
        <authorList>
            <person name="Alioto T."/>
            <person name="Alioto T."/>
            <person name="Gomez Garrido J."/>
        </authorList>
    </citation>
    <scope>NUCLEOTIDE SEQUENCE</scope>
    <source>
        <strain evidence="6">A484AB</strain>
    </source>
</reference>
<evidence type="ECO:0000256" key="3">
    <source>
        <dbReference type="ARBA" id="ARBA00023212"/>
    </source>
</evidence>
<evidence type="ECO:0000259" key="5">
    <source>
        <dbReference type="Pfam" id="PF15309"/>
    </source>
</evidence>
<keyword evidence="2" id="KW-0963">Cytoplasm</keyword>
<gene>
    <name evidence="6" type="ORF">PACLA_8A016713</name>
</gene>
<feature type="compositionally biased region" description="Polar residues" evidence="4">
    <location>
        <begin position="1487"/>
        <end position="1499"/>
    </location>
</feature>